<proteinExistence type="predicted"/>
<sequence length="74" mass="8133">MQTEELIAPTQRNRYVPRKVAFSILGVGNTKGHDLINRGLIKAKKLDGKTIVELESVEAFLNSLPDARMAARAA</sequence>
<organism evidence="1 2">
    <name type="scientific">Bradyrhizobium australiense</name>
    <dbReference type="NCBI Taxonomy" id="2721161"/>
    <lineage>
        <taxon>Bacteria</taxon>
        <taxon>Pseudomonadati</taxon>
        <taxon>Pseudomonadota</taxon>
        <taxon>Alphaproteobacteria</taxon>
        <taxon>Hyphomicrobiales</taxon>
        <taxon>Nitrobacteraceae</taxon>
        <taxon>Bradyrhizobium</taxon>
    </lineage>
</organism>
<dbReference type="Proteomes" id="UP000544122">
    <property type="component" value="Unassembled WGS sequence"/>
</dbReference>
<dbReference type="AlphaFoldDB" id="A0A7Y4GQW1"/>
<dbReference type="EMBL" id="JAAVLX010000004">
    <property type="protein sequence ID" value="NOJ40314.1"/>
    <property type="molecule type" value="Genomic_DNA"/>
</dbReference>
<comment type="caution">
    <text evidence="1">The sequence shown here is derived from an EMBL/GenBank/DDBJ whole genome shotgun (WGS) entry which is preliminary data.</text>
</comment>
<name>A0A7Y4GQW1_9BRAD</name>
<evidence type="ECO:0008006" key="3">
    <source>
        <dbReference type="Google" id="ProtNLM"/>
    </source>
</evidence>
<gene>
    <name evidence="1" type="ORF">HCN58_12010</name>
</gene>
<reference evidence="1 2" key="1">
    <citation type="submission" date="2020-03" db="EMBL/GenBank/DDBJ databases">
        <title>Bradyrhizobium diversity isolated from nodules of Indigofera sp.</title>
        <authorList>
            <person name="Klepa M."/>
            <person name="Helene L."/>
            <person name="Hungria M."/>
        </authorList>
    </citation>
    <scope>NUCLEOTIDE SEQUENCE [LARGE SCALE GENOMIC DNA]</scope>
    <source>
        <strain evidence="1 2">WSM 1791</strain>
    </source>
</reference>
<accession>A0A7Y4GQW1</accession>
<keyword evidence="2" id="KW-1185">Reference proteome</keyword>
<evidence type="ECO:0000313" key="1">
    <source>
        <dbReference type="EMBL" id="NOJ40314.1"/>
    </source>
</evidence>
<evidence type="ECO:0000313" key="2">
    <source>
        <dbReference type="Proteomes" id="UP000544122"/>
    </source>
</evidence>
<dbReference type="RefSeq" id="WP_171579599.1">
    <property type="nucleotide sequence ID" value="NZ_JAAVLX010000004.1"/>
</dbReference>
<protein>
    <recommendedName>
        <fullName evidence="3">DNA-binding protein</fullName>
    </recommendedName>
</protein>